<sequence>MKIGLFTETYYPQINGVATSVLMHKRLLEKLGHQVYVFTTTDPGADEHEPGVFRVTSLPFASSRRIGIFIQPRTIQFIRRLGLDVIHTHTEFSLGLLGRTLAKLLHIPFVHTYHTIYENYTHYIIKLGVLEPAAKKLARSISTRFCNSADQVIVPTEKVKSLLLTYGVRPDIAIAPTPIDVSRFGSSAVASDGQLDELRTSLGIAVGDRVLLYIGRLAKEKNVEALLGYLQDYLPGKERVKLLLVGDGPERKRLEEAAAEYGISGQTIFAGEVLWDRVPLYYRLGDVFINASQSETQGMTYTEALASGLPVIAMADPCLDGVLRHGGNGFMFREQADFLRYTDAVLTDRYLQERLAAEARHSVSELTGLRFAKTVEGLYERTITRVTGLAEIESEKLS</sequence>
<keyword evidence="2" id="KW-1185">Reference proteome</keyword>
<evidence type="ECO:0000313" key="1">
    <source>
        <dbReference type="EMBL" id="MFM9331511.1"/>
    </source>
</evidence>
<name>A0ACC7P5B4_9BACL</name>
<organism evidence="1 2">
    <name type="scientific">Paenibacillus mesotrionivorans</name>
    <dbReference type="NCBI Taxonomy" id="3160968"/>
    <lineage>
        <taxon>Bacteria</taxon>
        <taxon>Bacillati</taxon>
        <taxon>Bacillota</taxon>
        <taxon>Bacilli</taxon>
        <taxon>Bacillales</taxon>
        <taxon>Paenibacillaceae</taxon>
        <taxon>Paenibacillus</taxon>
    </lineage>
</organism>
<evidence type="ECO:0000313" key="2">
    <source>
        <dbReference type="Proteomes" id="UP001631969"/>
    </source>
</evidence>
<dbReference type="EMBL" id="JBJURJ010000019">
    <property type="protein sequence ID" value="MFM9331511.1"/>
    <property type="molecule type" value="Genomic_DNA"/>
</dbReference>
<gene>
    <name evidence="1" type="ORF">ACI1P1_24750</name>
</gene>
<proteinExistence type="predicted"/>
<dbReference type="Proteomes" id="UP001631969">
    <property type="component" value="Unassembled WGS sequence"/>
</dbReference>
<accession>A0ACC7P5B4</accession>
<comment type="caution">
    <text evidence="1">The sequence shown here is derived from an EMBL/GenBank/DDBJ whole genome shotgun (WGS) entry which is preliminary data.</text>
</comment>
<protein>
    <submittedName>
        <fullName evidence="1">Glycosyltransferase family 4 protein</fullName>
    </submittedName>
</protein>
<reference evidence="1" key="1">
    <citation type="submission" date="2024-12" db="EMBL/GenBank/DDBJ databases">
        <authorList>
            <person name="Wu N."/>
        </authorList>
    </citation>
    <scope>NUCLEOTIDE SEQUENCE</scope>
    <source>
        <strain evidence="1">P15</strain>
    </source>
</reference>